<evidence type="ECO:0000313" key="2">
    <source>
        <dbReference type="Proteomes" id="UP000473278"/>
    </source>
</evidence>
<proteinExistence type="predicted"/>
<gene>
    <name evidence="1" type="ORF">G3570_14365</name>
</gene>
<dbReference type="Proteomes" id="UP000473278">
    <property type="component" value="Unassembled WGS sequence"/>
</dbReference>
<sequence>MIKKSYHLILVSFFAFGLLVTNDAYSQTVVERETISFFTLIPCANNGVGEFVIADNVQLQFVSKLTLDANGGVHIKSHVQPHQYWDLIGQETGDRYQATGLTGSTTNFISNGESFNYTFYNNFRIIGPGTGNNYLLHVNSHVTINANGEVTIDAINASVSCK</sequence>
<name>A0A6M1SZK8_9BACT</name>
<dbReference type="EMBL" id="JAALLT010000004">
    <property type="protein sequence ID" value="NGP77828.1"/>
    <property type="molecule type" value="Genomic_DNA"/>
</dbReference>
<keyword evidence="2" id="KW-1185">Reference proteome</keyword>
<accession>A0A6M1SZK8</accession>
<evidence type="ECO:0000313" key="1">
    <source>
        <dbReference type="EMBL" id="NGP77828.1"/>
    </source>
</evidence>
<reference evidence="1 2" key="1">
    <citation type="submission" date="2020-02" db="EMBL/GenBank/DDBJ databases">
        <title>Balneolaceae bacterium YR4-1, complete genome.</title>
        <authorList>
            <person name="Li Y."/>
            <person name="Wu S."/>
        </authorList>
    </citation>
    <scope>NUCLEOTIDE SEQUENCE [LARGE SCALE GENOMIC DNA]</scope>
    <source>
        <strain evidence="1 2">YR4-1</strain>
    </source>
</reference>
<dbReference type="AlphaFoldDB" id="A0A6M1SZK8"/>
<comment type="caution">
    <text evidence="1">The sequence shown here is derived from an EMBL/GenBank/DDBJ whole genome shotgun (WGS) entry which is preliminary data.</text>
</comment>
<dbReference type="RefSeq" id="WP_165143524.1">
    <property type="nucleotide sequence ID" value="NZ_JAALLT010000004.1"/>
</dbReference>
<organism evidence="1 2">
    <name type="scientific">Halalkalibaculum roseum</name>
    <dbReference type="NCBI Taxonomy" id="2709311"/>
    <lineage>
        <taxon>Bacteria</taxon>
        <taxon>Pseudomonadati</taxon>
        <taxon>Balneolota</taxon>
        <taxon>Balneolia</taxon>
        <taxon>Balneolales</taxon>
        <taxon>Balneolaceae</taxon>
        <taxon>Halalkalibaculum</taxon>
    </lineage>
</organism>
<protein>
    <submittedName>
        <fullName evidence="1">Uncharacterized protein</fullName>
    </submittedName>
</protein>